<sequence>MTSESGGELPQRSASVAGRVRSNAAWFLRAGLDDYLIAAAAAPGRLPFIGAYLEPVGGIAALGVFGARYLPDFMESARVRLAPGNSPSRRRERLLADSLMADGLRDILPADELQEPWPVGEPGAPWRHAGRHRSLVHRASVPYGDAPGQVLDVWRRPDLTGPAPVLVFLPGGAWVIGSRVLQGHALMAHLAERGWVCLSVQYRTSPRHRWPRQIIDVKSAIAWARVHAGSFGGDTSFVAVAGCSAGGHMAALAGLTAGEKQWETTVDTACDTSVDAVVSIYGCYDWEDRSTPARARFMDFLERVVVRRRQSRHPAVFHDASPMARLHASAPPFLVIHGASDAVIPVGEARSFVDRLRRISTKPVGYVELPGAGHGFDLTDAARTSATVNAVGRFLDHGYRTRADRPVLREAIRCDG</sequence>
<dbReference type="InterPro" id="IPR029058">
    <property type="entry name" value="AB_hydrolase_fold"/>
</dbReference>
<dbReference type="AlphaFoldDB" id="A0A850PJP1"/>
<dbReference type="PANTHER" id="PTHR48081:SF33">
    <property type="entry name" value="KYNURENINE FORMAMIDASE"/>
    <property type="match status" value="1"/>
</dbReference>
<proteinExistence type="predicted"/>
<dbReference type="PANTHER" id="PTHR48081">
    <property type="entry name" value="AB HYDROLASE SUPERFAMILY PROTEIN C4A8.06C"/>
    <property type="match status" value="1"/>
</dbReference>
<evidence type="ECO:0000256" key="1">
    <source>
        <dbReference type="ARBA" id="ARBA00022801"/>
    </source>
</evidence>
<accession>A0A850PJP1</accession>
<dbReference type="PROSITE" id="PS00122">
    <property type="entry name" value="CARBOXYLESTERASE_B_1"/>
    <property type="match status" value="1"/>
</dbReference>
<dbReference type="Gene3D" id="3.40.50.1820">
    <property type="entry name" value="alpha/beta hydrolase"/>
    <property type="match status" value="1"/>
</dbReference>
<gene>
    <name evidence="3" type="ORF">HLY00_3644</name>
</gene>
<dbReference type="SUPFAM" id="SSF53474">
    <property type="entry name" value="alpha/beta-Hydrolases"/>
    <property type="match status" value="1"/>
</dbReference>
<evidence type="ECO:0000259" key="2">
    <source>
        <dbReference type="Pfam" id="PF20434"/>
    </source>
</evidence>
<evidence type="ECO:0000313" key="3">
    <source>
        <dbReference type="EMBL" id="NVN48783.1"/>
    </source>
</evidence>
<dbReference type="InterPro" id="IPR019826">
    <property type="entry name" value="Carboxylesterase_B_AS"/>
</dbReference>
<feature type="domain" description="BD-FAE-like" evidence="2">
    <location>
        <begin position="151"/>
        <end position="356"/>
    </location>
</feature>
<dbReference type="Pfam" id="PF20434">
    <property type="entry name" value="BD-FAE"/>
    <property type="match status" value="1"/>
</dbReference>
<dbReference type="InterPro" id="IPR049492">
    <property type="entry name" value="BD-FAE-like_dom"/>
</dbReference>
<dbReference type="Proteomes" id="UP000570517">
    <property type="component" value="Unassembled WGS sequence"/>
</dbReference>
<name>A0A850PJP1_9MYCO</name>
<keyword evidence="1" id="KW-0378">Hydrolase</keyword>
<evidence type="ECO:0000313" key="4">
    <source>
        <dbReference type="Proteomes" id="UP000570517"/>
    </source>
</evidence>
<dbReference type="InterPro" id="IPR050300">
    <property type="entry name" value="GDXG_lipolytic_enzyme"/>
</dbReference>
<comment type="caution">
    <text evidence="3">The sequence shown here is derived from an EMBL/GenBank/DDBJ whole genome shotgun (WGS) entry which is preliminary data.</text>
</comment>
<organism evidence="3 4">
    <name type="scientific">Mycolicibacterium hippocampi</name>
    <dbReference type="NCBI Taxonomy" id="659824"/>
    <lineage>
        <taxon>Bacteria</taxon>
        <taxon>Bacillati</taxon>
        <taxon>Actinomycetota</taxon>
        <taxon>Actinomycetes</taxon>
        <taxon>Mycobacteriales</taxon>
        <taxon>Mycobacteriaceae</taxon>
        <taxon>Mycolicibacterium</taxon>
    </lineage>
</organism>
<reference evidence="3 4" key="1">
    <citation type="submission" date="2020-05" db="EMBL/GenBank/DDBJ databases">
        <title>Draft genome sequence of Mycobacterium hippocampi DL, isolated from European seabass, Dicentrarchus labrax, reared in fish farms.</title>
        <authorList>
            <person name="Stathopoulou P."/>
            <person name="Asimakis E."/>
            <person name="Tzokas K."/>
            <person name="Batargias C."/>
            <person name="Tsiamis G."/>
        </authorList>
    </citation>
    <scope>NUCLEOTIDE SEQUENCE [LARGE SCALE GENOMIC DNA]</scope>
    <source>
        <strain evidence="3 4">DL</strain>
    </source>
</reference>
<protein>
    <submittedName>
        <fullName evidence="3">Esterase LipC</fullName>
    </submittedName>
</protein>
<keyword evidence="4" id="KW-1185">Reference proteome</keyword>
<dbReference type="GO" id="GO:0016787">
    <property type="term" value="F:hydrolase activity"/>
    <property type="evidence" value="ECO:0007669"/>
    <property type="project" value="UniProtKB-KW"/>
</dbReference>
<dbReference type="EMBL" id="JABFYL010000007">
    <property type="protein sequence ID" value="NVN48783.1"/>
    <property type="molecule type" value="Genomic_DNA"/>
</dbReference>